<accession>J0Y087</accession>
<evidence type="ECO:0000313" key="1">
    <source>
        <dbReference type="EMBL" id="EJF54931.1"/>
    </source>
</evidence>
<dbReference type="EMBL" id="JH719942">
    <property type="protein sequence ID" value="EJF54931.1"/>
    <property type="molecule type" value="Genomic_DNA"/>
</dbReference>
<dbReference type="HOGENOM" id="CLU_2425224_0_0_10"/>
<gene>
    <name evidence="1" type="ORF">SapgrDRAFT_3287</name>
</gene>
<protein>
    <submittedName>
        <fullName evidence="1">Uncharacterized protein</fullName>
    </submittedName>
</protein>
<evidence type="ECO:0000313" key="2">
    <source>
        <dbReference type="Proteomes" id="UP000005113"/>
    </source>
</evidence>
<dbReference type="AlphaFoldDB" id="J0Y087"/>
<reference evidence="2" key="1">
    <citation type="journal article" date="2012" name="Stand. Genomic Sci.">
        <title>Permanent draft genome sequence of the gliding predator Saprospira grandis strain Sa g1 (= HR1).</title>
        <authorList>
            <person name="Mavromatis K."/>
            <person name="Chertkov O."/>
            <person name="Lapidus A."/>
            <person name="Nolan M."/>
            <person name="Lucas S."/>
            <person name="Tice H."/>
            <person name="Del Rio T.G."/>
            <person name="Cheng J.F."/>
            <person name="Han C."/>
            <person name="Tapia R."/>
            <person name="Bruce D."/>
            <person name="Goodwin L.A."/>
            <person name="Pitluck S."/>
            <person name="Huntemann M."/>
            <person name="Liolios K."/>
            <person name="Pagani I."/>
            <person name="Ivanova N."/>
            <person name="Mikhailova N."/>
            <person name="Pati A."/>
            <person name="Chen A."/>
            <person name="Palaniappan K."/>
            <person name="Land M."/>
            <person name="Brambilla E.M."/>
            <person name="Rohde M."/>
            <person name="Spring S."/>
            <person name="Goker M."/>
            <person name="Detter J.C."/>
            <person name="Bristow J."/>
            <person name="Eisen J.A."/>
            <person name="Markowitz V."/>
            <person name="Hugenholtz P."/>
            <person name="Kyrpides N.C."/>
            <person name="Klenk H.P."/>
            <person name="Woyke T."/>
        </authorList>
    </citation>
    <scope>NUCLEOTIDE SEQUENCE [LARGE SCALE GENOMIC DNA]</scope>
    <source>
        <strain evidence="2">DSM 2844</strain>
    </source>
</reference>
<proteinExistence type="predicted"/>
<organism evidence="1 2">
    <name type="scientific">Saprospira grandis DSM 2844</name>
    <dbReference type="NCBI Taxonomy" id="694433"/>
    <lineage>
        <taxon>Bacteria</taxon>
        <taxon>Pseudomonadati</taxon>
        <taxon>Bacteroidota</taxon>
        <taxon>Saprospiria</taxon>
        <taxon>Saprospirales</taxon>
        <taxon>Saprospiraceae</taxon>
        <taxon>Saprospira</taxon>
    </lineage>
</organism>
<sequence>MPPIDNDLAVFNLLLLYCCLFLGLPLRFARVGLCRSSLLARPIAFYRCAQKSSVWPSATAIYPSACGPSGLQSRLLDQERRSRFFQPPLSR</sequence>
<dbReference type="Proteomes" id="UP000005113">
    <property type="component" value="Unassembled WGS sequence"/>
</dbReference>
<name>J0Y087_9BACT</name>